<dbReference type="GO" id="GO:0015035">
    <property type="term" value="F:protein-disulfide reductase activity"/>
    <property type="evidence" value="ECO:0007669"/>
    <property type="project" value="InterPro"/>
</dbReference>
<evidence type="ECO:0000313" key="2">
    <source>
        <dbReference type="Proteomes" id="UP000675047"/>
    </source>
</evidence>
<dbReference type="InterPro" id="IPR007263">
    <property type="entry name" value="DCC1-like"/>
</dbReference>
<dbReference type="RefSeq" id="WP_210666605.1">
    <property type="nucleotide sequence ID" value="NZ_JAGFBV010000016.1"/>
</dbReference>
<comment type="caution">
    <text evidence="1">The sequence shown here is derived from an EMBL/GenBank/DDBJ whole genome shotgun (WGS) entry which is preliminary data.</text>
</comment>
<accession>A0A941AXX1</accession>
<evidence type="ECO:0000313" key="1">
    <source>
        <dbReference type="EMBL" id="MBP4138611.1"/>
    </source>
</evidence>
<dbReference type="AlphaFoldDB" id="A0A941AXX1"/>
<proteinExistence type="predicted"/>
<dbReference type="Pfam" id="PF04134">
    <property type="entry name" value="DCC1-like"/>
    <property type="match status" value="1"/>
</dbReference>
<keyword evidence="2" id="KW-1185">Reference proteome</keyword>
<dbReference type="PANTHER" id="PTHR33639:SF2">
    <property type="entry name" value="DUF393 DOMAIN-CONTAINING PROTEIN"/>
    <property type="match status" value="1"/>
</dbReference>
<dbReference type="EMBL" id="JAGFBV010000016">
    <property type="protein sequence ID" value="MBP4138611.1"/>
    <property type="molecule type" value="Genomic_DNA"/>
</dbReference>
<name>A0A941AXX1_9FLAO</name>
<gene>
    <name evidence="1" type="ORF">J3495_10980</name>
</gene>
<dbReference type="Proteomes" id="UP000675047">
    <property type="component" value="Unassembled WGS sequence"/>
</dbReference>
<reference evidence="1 2" key="1">
    <citation type="submission" date="2021-03" db="EMBL/GenBank/DDBJ databases">
        <title>Flavobacterium Flabelliformis Sp. Nov. And Flavobacterium Geliluteum Sp. Nov., Two Novel Multidrug Resistant Psychrophilic Species Isolated From Antarctica.</title>
        <authorList>
            <person name="Kralova S."/>
            <person name="Busse H.J."/>
            <person name="Bezdicek M."/>
            <person name="Nykrynova M."/>
            <person name="Kroupova E."/>
            <person name="Krsek D."/>
            <person name="Sedlacek I."/>
        </authorList>
    </citation>
    <scope>NUCLEOTIDE SEQUENCE [LARGE SCALE GENOMIC DNA]</scope>
    <source>
        <strain evidence="1 2">P7388</strain>
    </source>
</reference>
<sequence length="139" mass="16249">MVKKRNELDKGIVLFDGECNFCNSTVLFLIKYDKRDKLRFASQQSEIGMNLLHANSYYESSLNTIIFINNKQVFVKTEALLEICKLLVGLPRIFIVAKIIPIKIRDYCYAVFSKYRYKLFGKKSECVVPTNEIRMKFLT</sequence>
<protein>
    <submittedName>
        <fullName evidence="1">DUF393 domain-containing protein</fullName>
    </submittedName>
</protein>
<organism evidence="1 2">
    <name type="scientific">Flavobacterium geliluteum</name>
    <dbReference type="NCBI Taxonomy" id="2816120"/>
    <lineage>
        <taxon>Bacteria</taxon>
        <taxon>Pseudomonadati</taxon>
        <taxon>Bacteroidota</taxon>
        <taxon>Flavobacteriia</taxon>
        <taxon>Flavobacteriales</taxon>
        <taxon>Flavobacteriaceae</taxon>
        <taxon>Flavobacterium</taxon>
    </lineage>
</organism>
<dbReference type="PANTHER" id="PTHR33639">
    <property type="entry name" value="THIOL-DISULFIDE OXIDOREDUCTASE DCC"/>
    <property type="match status" value="1"/>
</dbReference>
<dbReference type="InterPro" id="IPR052927">
    <property type="entry name" value="DCC_oxidoreductase"/>
</dbReference>